<evidence type="ECO:0000313" key="1">
    <source>
        <dbReference type="EMBL" id="RXK86870.1"/>
    </source>
</evidence>
<dbReference type="EMBL" id="SDHZ01000001">
    <property type="protein sequence ID" value="RXK86870.1"/>
    <property type="molecule type" value="Genomic_DNA"/>
</dbReference>
<dbReference type="AlphaFoldDB" id="A0A4Q1DC11"/>
<dbReference type="Proteomes" id="UP000290545">
    <property type="component" value="Unassembled WGS sequence"/>
</dbReference>
<sequence length="140" mass="16326">MSNFELAQCNIFEEDYPAAVFKGQPTAIYNCHGMTFASKRTGIYEEAELLKILIDDNYVEIRELKDVLPGDIVLYYEDNKITHSGTVCRIEESVANYDLRHIFVISKWSKHKEVVHNVNYSPYSSGLKRYWRINHGFKII</sequence>
<reference evidence="1 2" key="1">
    <citation type="submission" date="2019-01" db="EMBL/GenBank/DDBJ databases">
        <title>Filimonas sp. strain TTM-71.</title>
        <authorList>
            <person name="Chen W.-M."/>
        </authorList>
    </citation>
    <scope>NUCLEOTIDE SEQUENCE [LARGE SCALE GENOMIC DNA]</scope>
    <source>
        <strain evidence="1 2">TTM-71</strain>
    </source>
</reference>
<evidence type="ECO:0008006" key="3">
    <source>
        <dbReference type="Google" id="ProtNLM"/>
    </source>
</evidence>
<accession>A0A4Q1DC11</accession>
<organism evidence="1 2">
    <name type="scientific">Filimonas effusa</name>
    <dbReference type="NCBI Taxonomy" id="2508721"/>
    <lineage>
        <taxon>Bacteria</taxon>
        <taxon>Pseudomonadati</taxon>
        <taxon>Bacteroidota</taxon>
        <taxon>Chitinophagia</taxon>
        <taxon>Chitinophagales</taxon>
        <taxon>Chitinophagaceae</taxon>
        <taxon>Filimonas</taxon>
    </lineage>
</organism>
<gene>
    <name evidence="1" type="ORF">ESB13_08785</name>
</gene>
<comment type="caution">
    <text evidence="1">The sequence shown here is derived from an EMBL/GenBank/DDBJ whole genome shotgun (WGS) entry which is preliminary data.</text>
</comment>
<proteinExistence type="predicted"/>
<dbReference type="RefSeq" id="WP_164974142.1">
    <property type="nucleotide sequence ID" value="NZ_SDHZ01000001.1"/>
</dbReference>
<keyword evidence="2" id="KW-1185">Reference proteome</keyword>
<name>A0A4Q1DC11_9BACT</name>
<evidence type="ECO:0000313" key="2">
    <source>
        <dbReference type="Proteomes" id="UP000290545"/>
    </source>
</evidence>
<protein>
    <recommendedName>
        <fullName evidence="3">NlpC/P60 domain-containing protein</fullName>
    </recommendedName>
</protein>